<evidence type="ECO:0000313" key="2">
    <source>
        <dbReference type="Proteomes" id="UP000823388"/>
    </source>
</evidence>
<accession>A0A8T0W8I3</accession>
<protein>
    <submittedName>
        <fullName evidence="1">Uncharacterized protein</fullName>
    </submittedName>
</protein>
<sequence length="187" mass="20702">MSRSYSVESWSLLNESMSRSVVQLAVCKGDRMLPVHFGTGIILCYVPSPSCIAILTTVTCAENREKGEEDDEEKKKDDYKTFVKFGDFEEKRAFVFLKDSILTVLVAPMPGGYEKNIIPLDGESFYETNINKSEPVWVVGCFSKALEKVIPPGYVSTCDVEKVVRDELVQTFAHSCPIGDGLIGAPS</sequence>
<proteinExistence type="predicted"/>
<keyword evidence="2" id="KW-1185">Reference proteome</keyword>
<comment type="caution">
    <text evidence="1">The sequence shown here is derived from an EMBL/GenBank/DDBJ whole genome shotgun (WGS) entry which is preliminary data.</text>
</comment>
<dbReference type="EMBL" id="CM029039">
    <property type="protein sequence ID" value="KAG2642887.1"/>
    <property type="molecule type" value="Genomic_DNA"/>
</dbReference>
<evidence type="ECO:0000313" key="1">
    <source>
        <dbReference type="EMBL" id="KAG2642887.1"/>
    </source>
</evidence>
<gene>
    <name evidence="1" type="ORF">PVAP13_2KG216700</name>
</gene>
<dbReference type="EMBL" id="CM029039">
    <property type="protein sequence ID" value="KAG2642888.1"/>
    <property type="molecule type" value="Genomic_DNA"/>
</dbReference>
<dbReference type="AlphaFoldDB" id="A0A8T0W8I3"/>
<organism evidence="1 2">
    <name type="scientific">Panicum virgatum</name>
    <name type="common">Blackwell switchgrass</name>
    <dbReference type="NCBI Taxonomy" id="38727"/>
    <lineage>
        <taxon>Eukaryota</taxon>
        <taxon>Viridiplantae</taxon>
        <taxon>Streptophyta</taxon>
        <taxon>Embryophyta</taxon>
        <taxon>Tracheophyta</taxon>
        <taxon>Spermatophyta</taxon>
        <taxon>Magnoliopsida</taxon>
        <taxon>Liliopsida</taxon>
        <taxon>Poales</taxon>
        <taxon>Poaceae</taxon>
        <taxon>PACMAD clade</taxon>
        <taxon>Panicoideae</taxon>
        <taxon>Panicodae</taxon>
        <taxon>Paniceae</taxon>
        <taxon>Panicinae</taxon>
        <taxon>Panicum</taxon>
        <taxon>Panicum sect. Hiantes</taxon>
    </lineage>
</organism>
<dbReference type="EMBL" id="CM029039">
    <property type="protein sequence ID" value="KAG2642890.1"/>
    <property type="molecule type" value="Genomic_DNA"/>
</dbReference>
<dbReference type="Proteomes" id="UP000823388">
    <property type="component" value="Chromosome 2K"/>
</dbReference>
<reference evidence="1 2" key="1">
    <citation type="submission" date="2020-05" db="EMBL/GenBank/DDBJ databases">
        <title>WGS assembly of Panicum virgatum.</title>
        <authorList>
            <person name="Lovell J.T."/>
            <person name="Jenkins J."/>
            <person name="Shu S."/>
            <person name="Juenger T.E."/>
            <person name="Schmutz J."/>
        </authorList>
    </citation>
    <scope>NUCLEOTIDE SEQUENCE</scope>
    <source>
        <strain evidence="1">AP13</strain>
        <strain evidence="2">cv. AP13</strain>
    </source>
</reference>
<name>A0A8T0W8I3_PANVG</name>
<dbReference type="EMBL" id="CM029039">
    <property type="protein sequence ID" value="KAG2642885.1"/>
    <property type="molecule type" value="Genomic_DNA"/>
</dbReference>